<feature type="transmembrane region" description="Helical" evidence="3">
    <location>
        <begin position="12"/>
        <end position="31"/>
    </location>
</feature>
<keyword evidence="1 2" id="KW-0808">Transferase</keyword>
<dbReference type="InterPro" id="IPR043130">
    <property type="entry name" value="CDP-OH_PTrfase_TM_dom"/>
</dbReference>
<dbReference type="Gene3D" id="1.20.120.1760">
    <property type="match status" value="1"/>
</dbReference>
<feature type="transmembrane region" description="Helical" evidence="3">
    <location>
        <begin position="185"/>
        <end position="202"/>
    </location>
</feature>
<keyword evidence="3" id="KW-0472">Membrane</keyword>
<evidence type="ECO:0000313" key="5">
    <source>
        <dbReference type="Proteomes" id="UP000466535"/>
    </source>
</evidence>
<dbReference type="AlphaFoldDB" id="A0A6B0T6A8"/>
<gene>
    <name evidence="4" type="ORF">GRX03_03910</name>
</gene>
<dbReference type="PROSITE" id="PS00379">
    <property type="entry name" value="CDP_ALCOHOL_P_TRANSF"/>
    <property type="match status" value="1"/>
</dbReference>
<comment type="caution">
    <text evidence="4">The sequence shown here is derived from an EMBL/GenBank/DDBJ whole genome shotgun (WGS) entry which is preliminary data.</text>
</comment>
<comment type="similarity">
    <text evidence="2">Belongs to the CDP-alcohol phosphatidyltransferase class-I family.</text>
</comment>
<dbReference type="Pfam" id="PF01066">
    <property type="entry name" value="CDP-OH_P_transf"/>
    <property type="match status" value="1"/>
</dbReference>
<dbReference type="GO" id="GO:0008654">
    <property type="term" value="P:phospholipid biosynthetic process"/>
    <property type="evidence" value="ECO:0007669"/>
    <property type="project" value="InterPro"/>
</dbReference>
<dbReference type="Proteomes" id="UP000466535">
    <property type="component" value="Unassembled WGS sequence"/>
</dbReference>
<organism evidence="4 5">
    <name type="scientific">Halovenus carboxidivorans</name>
    <dbReference type="NCBI Taxonomy" id="2692199"/>
    <lineage>
        <taxon>Archaea</taxon>
        <taxon>Methanobacteriati</taxon>
        <taxon>Methanobacteriota</taxon>
        <taxon>Stenosarchaea group</taxon>
        <taxon>Halobacteria</taxon>
        <taxon>Halobacteriales</taxon>
        <taxon>Haloarculaceae</taxon>
        <taxon>Halovenus</taxon>
    </lineage>
</organism>
<feature type="transmembrane region" description="Helical" evidence="3">
    <location>
        <begin position="209"/>
        <end position="226"/>
    </location>
</feature>
<dbReference type="RefSeq" id="WP_159762851.1">
    <property type="nucleotide sequence ID" value="NZ_WUUT01000001.1"/>
</dbReference>
<dbReference type="GO" id="GO:0016020">
    <property type="term" value="C:membrane"/>
    <property type="evidence" value="ECO:0007669"/>
    <property type="project" value="InterPro"/>
</dbReference>
<reference evidence="4 5" key="1">
    <citation type="submission" date="2019-12" db="EMBL/GenBank/DDBJ databases">
        <title>Isolation and characterization of three novel carbon monoxide-oxidizing members of Halobacteria from salione crusts and soils.</title>
        <authorList>
            <person name="Myers M.R."/>
            <person name="King G.M."/>
        </authorList>
    </citation>
    <scope>NUCLEOTIDE SEQUENCE [LARGE SCALE GENOMIC DNA]</scope>
    <source>
        <strain evidence="4 5">WSH3</strain>
    </source>
</reference>
<feature type="transmembrane region" description="Helical" evidence="3">
    <location>
        <begin position="101"/>
        <end position="127"/>
    </location>
</feature>
<keyword evidence="3" id="KW-1133">Transmembrane helix</keyword>
<name>A0A6B0T6A8_9EURY</name>
<dbReference type="EMBL" id="WUUT01000001">
    <property type="protein sequence ID" value="MXR50751.1"/>
    <property type="molecule type" value="Genomic_DNA"/>
</dbReference>
<feature type="transmembrane region" description="Helical" evidence="3">
    <location>
        <begin position="148"/>
        <end position="173"/>
    </location>
</feature>
<dbReference type="OrthoDB" id="221913at2157"/>
<accession>A0A6B0T6A8</accession>
<keyword evidence="5" id="KW-1185">Reference proteome</keyword>
<dbReference type="InterPro" id="IPR048254">
    <property type="entry name" value="CDP_ALCOHOL_P_TRANSF_CS"/>
</dbReference>
<evidence type="ECO:0000256" key="1">
    <source>
        <dbReference type="ARBA" id="ARBA00022679"/>
    </source>
</evidence>
<evidence type="ECO:0000256" key="2">
    <source>
        <dbReference type="RuleBase" id="RU003750"/>
    </source>
</evidence>
<dbReference type="InterPro" id="IPR000462">
    <property type="entry name" value="CDP-OH_P_trans"/>
</dbReference>
<keyword evidence="3" id="KW-0812">Transmembrane</keyword>
<dbReference type="NCBIfam" id="NF038086">
    <property type="entry name" value="anchor_synt_A"/>
    <property type="match status" value="1"/>
</dbReference>
<proteinExistence type="inferred from homology"/>
<dbReference type="GO" id="GO:0016780">
    <property type="term" value="F:phosphotransferase activity, for other substituted phosphate groups"/>
    <property type="evidence" value="ECO:0007669"/>
    <property type="project" value="InterPro"/>
</dbReference>
<evidence type="ECO:0000256" key="3">
    <source>
        <dbReference type="SAM" id="Phobius"/>
    </source>
</evidence>
<evidence type="ECO:0000313" key="4">
    <source>
        <dbReference type="EMBL" id="MXR50751.1"/>
    </source>
</evidence>
<feature type="transmembrane region" description="Helical" evidence="3">
    <location>
        <begin position="67"/>
        <end position="89"/>
    </location>
</feature>
<protein>
    <submittedName>
        <fullName evidence="4">Phosphatidylcholine/phosphatidylserine synthase</fullName>
    </submittedName>
</protein>
<sequence length="228" mass="23466">MSLRVADRLGLADVMTLANAAVGMVAMAAAALGEVRLVAQLILLAAVADGLDGIIARTRGGTAVGPYLDSMADIVSFGTAPGLFVFVAANDVWGPLGSEPPLFAAAAGVAALFVVFSLVRTALYTVYVGEDENRPGIQNTLASSILAAAYLAGLTLVPGLLAATVVLSVLMVAPVPYPKLAARDALAMGVVQMGAIVAPTALRRVFPRVLLIAALAYLTLAPRFYWEE</sequence>